<accession>U5CVA3</accession>
<dbReference type="InterPro" id="IPR032675">
    <property type="entry name" value="LRR_dom_sf"/>
</dbReference>
<dbReference type="EMBL" id="KI392384">
    <property type="protein sequence ID" value="ERN17261.1"/>
    <property type="molecule type" value="Genomic_DNA"/>
</dbReference>
<name>U5CVA3_AMBTC</name>
<organism evidence="2 3">
    <name type="scientific">Amborella trichopoda</name>
    <dbReference type="NCBI Taxonomy" id="13333"/>
    <lineage>
        <taxon>Eukaryota</taxon>
        <taxon>Viridiplantae</taxon>
        <taxon>Streptophyta</taxon>
        <taxon>Embryophyta</taxon>
        <taxon>Tracheophyta</taxon>
        <taxon>Spermatophyta</taxon>
        <taxon>Magnoliopsida</taxon>
        <taxon>Amborellales</taxon>
        <taxon>Amborellaceae</taxon>
        <taxon>Amborella</taxon>
    </lineage>
</organism>
<gene>
    <name evidence="2" type="ORF">AMTR_s00044p00215700</name>
</gene>
<dbReference type="Proteomes" id="UP000017836">
    <property type="component" value="Unassembled WGS sequence"/>
</dbReference>
<evidence type="ECO:0000313" key="3">
    <source>
        <dbReference type="Proteomes" id="UP000017836"/>
    </source>
</evidence>
<dbReference type="AlphaFoldDB" id="U5CVA3"/>
<dbReference type="Gramene" id="ERN17261">
    <property type="protein sequence ID" value="ERN17261"/>
    <property type="gene ID" value="AMTR_s00044p00215700"/>
</dbReference>
<reference evidence="3" key="1">
    <citation type="journal article" date="2013" name="Science">
        <title>The Amborella genome and the evolution of flowering plants.</title>
        <authorList>
            <consortium name="Amborella Genome Project"/>
        </authorList>
    </citation>
    <scope>NUCLEOTIDE SEQUENCE [LARGE SCALE GENOMIC DNA]</scope>
</reference>
<keyword evidence="1" id="KW-0732">Signal</keyword>
<sequence>MHHLVPSSFMMELYFIVAILSAIALPEASVASPSPSSSSFKDALQLHLFKDLRVSSIDLNNQALSTDFKNVASFLLNLEKLETLSLNFANISRFVTSQLVSSCSKSLTGLDLAGNGFFDEVPAVSFLSSGENLKALNLSRNSLSFLAAETYF</sequence>
<protein>
    <recommendedName>
        <fullName evidence="4">Leucine-rich repeat-containing N-terminal plant-type domain-containing protein</fullName>
    </recommendedName>
</protein>
<evidence type="ECO:0008006" key="4">
    <source>
        <dbReference type="Google" id="ProtNLM"/>
    </source>
</evidence>
<dbReference type="STRING" id="13333.U5CVA3"/>
<dbReference type="HOGENOM" id="CLU_1724768_0_0_1"/>
<evidence type="ECO:0000256" key="1">
    <source>
        <dbReference type="SAM" id="SignalP"/>
    </source>
</evidence>
<dbReference type="SUPFAM" id="SSF52058">
    <property type="entry name" value="L domain-like"/>
    <property type="match status" value="1"/>
</dbReference>
<dbReference type="Gene3D" id="3.80.10.10">
    <property type="entry name" value="Ribonuclease Inhibitor"/>
    <property type="match status" value="1"/>
</dbReference>
<keyword evidence="3" id="KW-1185">Reference proteome</keyword>
<feature type="chain" id="PRO_5004658364" description="Leucine-rich repeat-containing N-terminal plant-type domain-containing protein" evidence="1">
    <location>
        <begin position="32"/>
        <end position="152"/>
    </location>
</feature>
<evidence type="ECO:0000313" key="2">
    <source>
        <dbReference type="EMBL" id="ERN17261.1"/>
    </source>
</evidence>
<feature type="signal peptide" evidence="1">
    <location>
        <begin position="1"/>
        <end position="31"/>
    </location>
</feature>
<proteinExistence type="predicted"/>